<dbReference type="SMART" id="SM01017">
    <property type="entry name" value="Arrestin_C"/>
    <property type="match status" value="1"/>
</dbReference>
<organism evidence="2 3">
    <name type="scientific">Rhizopus stolonifer</name>
    <name type="common">Rhizopus nigricans</name>
    <dbReference type="NCBI Taxonomy" id="4846"/>
    <lineage>
        <taxon>Eukaryota</taxon>
        <taxon>Fungi</taxon>
        <taxon>Fungi incertae sedis</taxon>
        <taxon>Mucoromycota</taxon>
        <taxon>Mucoromycotina</taxon>
        <taxon>Mucoromycetes</taxon>
        <taxon>Mucorales</taxon>
        <taxon>Mucorineae</taxon>
        <taxon>Rhizopodaceae</taxon>
        <taxon>Rhizopus</taxon>
    </lineage>
</organism>
<dbReference type="GO" id="GO:0031625">
    <property type="term" value="F:ubiquitin protein ligase binding"/>
    <property type="evidence" value="ECO:0007669"/>
    <property type="project" value="TreeGrafter"/>
</dbReference>
<gene>
    <name evidence="2" type="ORF">CU098_001461</name>
</gene>
<keyword evidence="3" id="KW-1185">Reference proteome</keyword>
<dbReference type="OrthoDB" id="2333384at2759"/>
<dbReference type="GO" id="GO:0030674">
    <property type="term" value="F:protein-macromolecule adaptor activity"/>
    <property type="evidence" value="ECO:0007669"/>
    <property type="project" value="TreeGrafter"/>
</dbReference>
<dbReference type="EMBL" id="PJQM01003403">
    <property type="protein sequence ID" value="RCH89077.1"/>
    <property type="molecule type" value="Genomic_DNA"/>
</dbReference>
<dbReference type="InterPro" id="IPR011022">
    <property type="entry name" value="Arrestin_C-like"/>
</dbReference>
<reference evidence="2 3" key="1">
    <citation type="journal article" date="2018" name="G3 (Bethesda)">
        <title>Phylogenetic and Phylogenomic Definition of Rhizopus Species.</title>
        <authorList>
            <person name="Gryganskyi A.P."/>
            <person name="Golan J."/>
            <person name="Dolatabadi S."/>
            <person name="Mondo S."/>
            <person name="Robb S."/>
            <person name="Idnurm A."/>
            <person name="Muszewska A."/>
            <person name="Steczkiewicz K."/>
            <person name="Masonjones S."/>
            <person name="Liao H.L."/>
            <person name="Gajdeczka M.T."/>
            <person name="Anike F."/>
            <person name="Vuek A."/>
            <person name="Anishchenko I.M."/>
            <person name="Voigt K."/>
            <person name="de Hoog G.S."/>
            <person name="Smith M.E."/>
            <person name="Heitman J."/>
            <person name="Vilgalys R."/>
            <person name="Stajich J.E."/>
        </authorList>
    </citation>
    <scope>NUCLEOTIDE SEQUENCE [LARGE SCALE GENOMIC DNA]</scope>
    <source>
        <strain evidence="2 3">LSU 92-RS-03</strain>
    </source>
</reference>
<proteinExistence type="predicted"/>
<dbReference type="InterPro" id="IPR014752">
    <property type="entry name" value="Arrestin-like_C"/>
</dbReference>
<name>A0A367JGN3_RHIST</name>
<sequence length="401" mass="45432">MVGKSSDLKIQVSSADIILFGHSSESSGKLLQGSVILSLLEPMKVRSITLNFLGKMKVSWSEGIGHHQHYHKQEKDIIEKKWQFVPILDQAHKKAFTLGPGEHKWDFELMLPGDLPQSLEAEGGQVVYRLKAVVERTAFMHNIVKKQPIEIVRCLLPSESELTQTLEIHNTWTEKMMYDIVLPSKVYARGHSIPITFHITPIATRLRVRSLTGSLKEYCTYTTSESTKTDTRIVKALKQENPFDDVQEQESVCWTKELQLDIPPMSSHMAFCDADNDMIRIRHKLKFVICLMNADGHLSELRCSVPVIIISSIAQRTEYALPAYNQTWQSVLCINPEQEPEANDEWWEGQDLSRVPSYQTAAQQDPVPLSTSLPTYDQLIVGSPRHASMFGQLSMSSVQQS</sequence>
<dbReference type="GO" id="GO:0005829">
    <property type="term" value="C:cytosol"/>
    <property type="evidence" value="ECO:0007669"/>
    <property type="project" value="TreeGrafter"/>
</dbReference>
<dbReference type="InterPro" id="IPR011021">
    <property type="entry name" value="Arrestin-like_N"/>
</dbReference>
<dbReference type="PANTHER" id="PTHR11188:SF17">
    <property type="entry name" value="FI21816P1"/>
    <property type="match status" value="1"/>
</dbReference>
<dbReference type="PANTHER" id="PTHR11188">
    <property type="entry name" value="ARRESTIN DOMAIN CONTAINING PROTEIN"/>
    <property type="match status" value="1"/>
</dbReference>
<dbReference type="Pfam" id="PF02752">
    <property type="entry name" value="Arrestin_C"/>
    <property type="match status" value="1"/>
</dbReference>
<protein>
    <recommendedName>
        <fullName evidence="1">Arrestin C-terminal-like domain-containing protein</fullName>
    </recommendedName>
</protein>
<dbReference type="SUPFAM" id="SSF81296">
    <property type="entry name" value="E set domains"/>
    <property type="match status" value="2"/>
</dbReference>
<dbReference type="Gene3D" id="2.60.40.640">
    <property type="match status" value="2"/>
</dbReference>
<evidence type="ECO:0000259" key="1">
    <source>
        <dbReference type="SMART" id="SM01017"/>
    </source>
</evidence>
<dbReference type="AlphaFoldDB" id="A0A367JGN3"/>
<dbReference type="GO" id="GO:0070086">
    <property type="term" value="P:ubiquitin-dependent endocytosis"/>
    <property type="evidence" value="ECO:0007669"/>
    <property type="project" value="TreeGrafter"/>
</dbReference>
<dbReference type="STRING" id="4846.A0A367JGN3"/>
<dbReference type="Pfam" id="PF00339">
    <property type="entry name" value="Arrestin_N"/>
    <property type="match status" value="1"/>
</dbReference>
<dbReference type="InterPro" id="IPR050357">
    <property type="entry name" value="Arrestin_domain-protein"/>
</dbReference>
<dbReference type="GO" id="GO:0005886">
    <property type="term" value="C:plasma membrane"/>
    <property type="evidence" value="ECO:0007669"/>
    <property type="project" value="TreeGrafter"/>
</dbReference>
<comment type="caution">
    <text evidence="2">The sequence shown here is derived from an EMBL/GenBank/DDBJ whole genome shotgun (WGS) entry which is preliminary data.</text>
</comment>
<evidence type="ECO:0000313" key="2">
    <source>
        <dbReference type="EMBL" id="RCH89077.1"/>
    </source>
</evidence>
<accession>A0A367JGN3</accession>
<feature type="domain" description="Arrestin C-terminal-like" evidence="1">
    <location>
        <begin position="172"/>
        <end position="314"/>
    </location>
</feature>
<evidence type="ECO:0000313" key="3">
    <source>
        <dbReference type="Proteomes" id="UP000253551"/>
    </source>
</evidence>
<dbReference type="InterPro" id="IPR014756">
    <property type="entry name" value="Ig_E-set"/>
</dbReference>
<dbReference type="Proteomes" id="UP000253551">
    <property type="component" value="Unassembled WGS sequence"/>
</dbReference>